<dbReference type="PANTHER" id="PTHR43611">
    <property type="entry name" value="ALPHA-D-GLUCOSE 1-PHOSPHATE PHOSPHATASE"/>
    <property type="match status" value="1"/>
</dbReference>
<proteinExistence type="predicted"/>
<dbReference type="InterPro" id="IPR036412">
    <property type="entry name" value="HAD-like_sf"/>
</dbReference>
<organism evidence="1 2">
    <name type="scientific">Leptolinea tardivitalis</name>
    <dbReference type="NCBI Taxonomy" id="229920"/>
    <lineage>
        <taxon>Bacteria</taxon>
        <taxon>Bacillati</taxon>
        <taxon>Chloroflexota</taxon>
        <taxon>Anaerolineae</taxon>
        <taxon>Anaerolineales</taxon>
        <taxon>Anaerolineaceae</taxon>
        <taxon>Leptolinea</taxon>
    </lineage>
</organism>
<protein>
    <recommendedName>
        <fullName evidence="3">HAD family hydrolase</fullName>
    </recommendedName>
</protein>
<dbReference type="InterPro" id="IPR023214">
    <property type="entry name" value="HAD_sf"/>
</dbReference>
<name>A0A0P6WND9_9CHLR</name>
<keyword evidence="2" id="KW-1185">Reference proteome</keyword>
<evidence type="ECO:0008006" key="3">
    <source>
        <dbReference type="Google" id="ProtNLM"/>
    </source>
</evidence>
<gene>
    <name evidence="1" type="ORF">ADM99_08585</name>
</gene>
<dbReference type="InterPro" id="IPR041492">
    <property type="entry name" value="HAD_2"/>
</dbReference>
<dbReference type="InterPro" id="IPR023198">
    <property type="entry name" value="PGP-like_dom2"/>
</dbReference>
<comment type="caution">
    <text evidence="1">The sequence shown here is derived from an EMBL/GenBank/DDBJ whole genome shotgun (WGS) entry which is preliminary data.</text>
</comment>
<dbReference type="Pfam" id="PF13419">
    <property type="entry name" value="HAD_2"/>
    <property type="match status" value="1"/>
</dbReference>
<dbReference type="AlphaFoldDB" id="A0A0P6WND9"/>
<dbReference type="SUPFAM" id="SSF56784">
    <property type="entry name" value="HAD-like"/>
    <property type="match status" value="1"/>
</dbReference>
<evidence type="ECO:0000313" key="1">
    <source>
        <dbReference type="EMBL" id="KPL71542.1"/>
    </source>
</evidence>
<dbReference type="STRING" id="229920.ADM99_08585"/>
<accession>A0A0P6WND9</accession>
<dbReference type="RefSeq" id="WP_062420110.1">
    <property type="nucleotide sequence ID" value="NZ_BBYA01000001.1"/>
</dbReference>
<dbReference type="InterPro" id="IPR006439">
    <property type="entry name" value="HAD-SF_hydro_IA"/>
</dbReference>
<dbReference type="CDD" id="cd02603">
    <property type="entry name" value="HAD_sEH-N_like"/>
    <property type="match status" value="1"/>
</dbReference>
<dbReference type="SFLD" id="SFLDG01129">
    <property type="entry name" value="C1.5:_HAD__Beta-PGM__Phosphata"/>
    <property type="match status" value="1"/>
</dbReference>
<reference evidence="1 2" key="1">
    <citation type="submission" date="2015-07" db="EMBL/GenBank/DDBJ databases">
        <title>Genome sequence of Leptolinea tardivitalis DSM 16556.</title>
        <authorList>
            <person name="Hemp J."/>
            <person name="Ward L.M."/>
            <person name="Pace L.A."/>
            <person name="Fischer W.W."/>
        </authorList>
    </citation>
    <scope>NUCLEOTIDE SEQUENCE [LARGE SCALE GENOMIC DNA]</scope>
    <source>
        <strain evidence="1 2">YMTK-2</strain>
    </source>
</reference>
<evidence type="ECO:0000313" key="2">
    <source>
        <dbReference type="Proteomes" id="UP000050430"/>
    </source>
</evidence>
<dbReference type="Gene3D" id="1.10.150.240">
    <property type="entry name" value="Putative phosphatase, domain 2"/>
    <property type="match status" value="1"/>
</dbReference>
<dbReference type="OrthoDB" id="9795007at2"/>
<dbReference type="Gene3D" id="3.40.50.1000">
    <property type="entry name" value="HAD superfamily/HAD-like"/>
    <property type="match status" value="1"/>
</dbReference>
<dbReference type="Proteomes" id="UP000050430">
    <property type="component" value="Unassembled WGS sequence"/>
</dbReference>
<dbReference type="NCBIfam" id="TIGR01509">
    <property type="entry name" value="HAD-SF-IA-v3"/>
    <property type="match status" value="1"/>
</dbReference>
<dbReference type="EMBL" id="LGCK01000010">
    <property type="protein sequence ID" value="KPL71542.1"/>
    <property type="molecule type" value="Genomic_DNA"/>
</dbReference>
<dbReference type="PANTHER" id="PTHR43611:SF3">
    <property type="entry name" value="FLAVIN MONONUCLEOTIDE HYDROLASE 1, CHLOROPLATIC"/>
    <property type="match status" value="1"/>
</dbReference>
<dbReference type="SFLD" id="SFLDS00003">
    <property type="entry name" value="Haloacid_Dehalogenase"/>
    <property type="match status" value="1"/>
</dbReference>
<sequence length="210" mass="24045">MTHVITQAAPAIVFDFGGVLMDWNPHYLFDKLMDNDPVAVDKFLSEVGFFEWNEEFDRGRPYVEGVAMLSDRFPQYADLIHAYDERYLETVRGCNQPVVDILTSLKEQNYPLFGLSNWSFEKFTQVRKKYPFFDLFDDMVISGLVKCIKPGPEIFGILLQRTSRAAGDCIFIDDHKPNIDAARDLGFQTILFKSAVQLKSDLAEHGIFLA</sequence>